<feature type="region of interest" description="Disordered" evidence="1">
    <location>
        <begin position="1846"/>
        <end position="1880"/>
    </location>
</feature>
<feature type="compositionally biased region" description="Pro residues" evidence="1">
    <location>
        <begin position="57"/>
        <end position="66"/>
    </location>
</feature>
<feature type="compositionally biased region" description="Gly residues" evidence="1">
    <location>
        <begin position="646"/>
        <end position="655"/>
    </location>
</feature>
<feature type="compositionally biased region" description="Low complexity" evidence="1">
    <location>
        <begin position="484"/>
        <end position="495"/>
    </location>
</feature>
<feature type="region of interest" description="Disordered" evidence="1">
    <location>
        <begin position="375"/>
        <end position="416"/>
    </location>
</feature>
<protein>
    <submittedName>
        <fullName evidence="2">Uncharacterized protein</fullName>
    </submittedName>
</protein>
<feature type="compositionally biased region" description="Polar residues" evidence="1">
    <location>
        <begin position="752"/>
        <end position="761"/>
    </location>
</feature>
<comment type="caution">
    <text evidence="2">The sequence shown here is derived from an EMBL/GenBank/DDBJ whole genome shotgun (WGS) entry which is preliminary data.</text>
</comment>
<feature type="region of interest" description="Disordered" evidence="1">
    <location>
        <begin position="962"/>
        <end position="1020"/>
    </location>
</feature>
<feature type="region of interest" description="Disordered" evidence="1">
    <location>
        <begin position="551"/>
        <end position="570"/>
    </location>
</feature>
<feature type="compositionally biased region" description="Low complexity" evidence="1">
    <location>
        <begin position="929"/>
        <end position="942"/>
    </location>
</feature>
<feature type="compositionally biased region" description="Basic residues" evidence="1">
    <location>
        <begin position="43"/>
        <end position="56"/>
    </location>
</feature>
<feature type="compositionally biased region" description="Low complexity" evidence="1">
    <location>
        <begin position="771"/>
        <end position="780"/>
    </location>
</feature>
<feature type="compositionally biased region" description="Basic and acidic residues" evidence="1">
    <location>
        <begin position="1364"/>
        <end position="1373"/>
    </location>
</feature>
<feature type="compositionally biased region" description="Basic and acidic residues" evidence="1">
    <location>
        <begin position="1852"/>
        <end position="1866"/>
    </location>
</feature>
<feature type="compositionally biased region" description="Low complexity" evidence="1">
    <location>
        <begin position="67"/>
        <end position="79"/>
    </location>
</feature>
<sequence length="1925" mass="202796">MVPRVGLDEELMRIIEGLQRLPAPIWLDDEIEVEEPRFEEKPHRKQREREKKRKKQPPPPPPPPPQKQQQQQQQQQQKQSATILTTVSPSARKRLGQDQTAGHQSHKSGGTSDAVPDDRCRKGEQLSTNSAGLAGNNNNSADAVCTAAALASSGAASAALVPASVSSTVPAGKAQALPQADVGGNGKGSAAAVAVVRNVNLVAAMVSPSYPGLGNPSRPLISRGRSPVCIQVESIQVFSRSSGSLFISATVAPLPTRSSHREPVSGQQLSVNPTPPTAADAHPHSPPPSGCSSVVGLPTGQEPNVASAPASSALAAEQQPLSPVAVKPAAGEQSVGCSEGLLSSPPSSSASSLFPGSSPYCNVRREDGLAAVGMPHGTAAAASPGQVVGVPPPPLFGMHQDKKRSGGKSKFKPPLNRGWKALSAALGLGFLKENSNQGGVGHHHNHQQHHSGSSSNWFLGPSGSHHHHQQHHHHHHNGIGGHYGQWQQGSQNNNNITGGSSHKGTRHHQQQQSYAPASAPARSLSPSSSGRHHPSHLNFFIPPVQSRLFQHQHGYSSSGGGGALSPLSRSQELQMTSSDTMLGWSDTEGDGDWTPRSFVDDGERQLRTTLGYRRLEPMSDEAAAEPSSGGGKSSAASSSTSRKRFGGGMAGGGGASSAAVDLEAKREKKVSPVKRRLHTPRRHGNLGLELIGTSEGGVGGGGGDSIGVAAAADLMDGFSRTWSLMSKGGGGAASPPSTSGGTPRHLVVSHGRTASSNNPFLASSDVEGDESSSGASGCASPGGSRFFCVEDDEADQIPWLPCYSEKRQKIQAIHFLYVTDDSGNRTILSDEITDQSKKKKSSKEWREQWRPCSPYPKEAKGRLPGSYLFEDEDDDDSFIFVNGERLGTNSGLLGVKLREAREAEKKVPKREERQSNDALDSPTRRRPRISQQPQQSTSSPSYVFSSVSFGSVCASLRSRCASSRGGLSGEEEGLEVDDGKEGELSGLPAARPESSPAPGCLPISPEEGRGRSVRPPPLALGHCEALGESLDLSGAGDAQKDLATTPRFAGATECREARRKDVDDTVDAPDSEGAAAAMGQEESGEAEGGKQDKGNHHDSSGTTLISLRSTAAASVANAEASSANELRAEAEGCLASTYLVAAAVRGEGGLLEWSSTEEEAPGEKAGSLKGTRGEMTGSQSTVSSCSSSVVVATRAANSSFMDLEEEERIMPPSLPLAAEGLDPLVATDVERRRPTVGSLDASDVVGDSGDHRNARLSGWRKEAVEALAAGELGEAVELEIGTGGERREAPVKVVGHVSVEPEVGSLRHWFPSVDVAVFGDGNGRKQMVGKADEGRGAHSSGGSGSVRCDNFAVGGGLADWSSAKGEEKSRERGAVVASLPRGEYGREERGGGGGGGGGGGCTTEATYQRDSDGGGVVGPSGYLDDDEREDGEAAMEHSGAIKDGVLLSGWEESGVEIPLVEGSDTGTREKRRNSSDGGDAKRTGRSKDSTEGRKSGGDCVGSASTGGGKRRGRVGRTLEQLALPRSSSGGFYDDMTTEDDADAAAWKGGRTWLRRKEQPIRERRDCLRWSNPLYNASESTSPPLTPNAGVSGLLVRELEGGGVFSKLASGSGGGRCVSQRRPNLRYNDVDLMRSSTDNESTSIADGGELDAADVQNLGGCGSIMMISEKSFLDVVDNLEDDVPPVLFGEASLLDAERKKRTKSMWRGWPDLKEQGVAREGEGGGGICGTRRVEMELQEEEDAGEDLGMSLDMEEEEEEGNGKTRVQRGGEDRAPSVIASDRWFGRNSASLFLESRRTRRESTREVLPADWRLPSDNSSSSTSSRKSTFPRHIPLELVEPLTMRGTAFRSVSGKRDQESGRVRERDVPASPPEVSDSRSCRPSLPVAVPRLAEGQPMCSAHFQCSFGSDCPDTAHGHWYLDNNITF</sequence>
<feature type="region of interest" description="Disordered" evidence="1">
    <location>
        <begin position="726"/>
        <end position="780"/>
    </location>
</feature>
<organism evidence="2 3">
    <name type="scientific">Chara braunii</name>
    <name type="common">Braun's stonewort</name>
    <dbReference type="NCBI Taxonomy" id="69332"/>
    <lineage>
        <taxon>Eukaryota</taxon>
        <taxon>Viridiplantae</taxon>
        <taxon>Streptophyta</taxon>
        <taxon>Charophyceae</taxon>
        <taxon>Charales</taxon>
        <taxon>Characeae</taxon>
        <taxon>Chara</taxon>
    </lineage>
</organism>
<feature type="compositionally biased region" description="Low complexity" evidence="1">
    <location>
        <begin position="624"/>
        <end position="640"/>
    </location>
</feature>
<feature type="compositionally biased region" description="Low complexity" evidence="1">
    <location>
        <begin position="733"/>
        <end position="743"/>
    </location>
</feature>
<feature type="compositionally biased region" description="Low complexity" evidence="1">
    <location>
        <begin position="1814"/>
        <end position="1826"/>
    </location>
</feature>
<feature type="region of interest" description="Disordered" evidence="1">
    <location>
        <begin position="581"/>
        <end position="682"/>
    </location>
</feature>
<feature type="compositionally biased region" description="Low complexity" evidence="1">
    <location>
        <begin position="510"/>
        <end position="529"/>
    </location>
</feature>
<feature type="compositionally biased region" description="Polar residues" evidence="1">
    <location>
        <begin position="80"/>
        <end position="89"/>
    </location>
</feature>
<evidence type="ECO:0000313" key="2">
    <source>
        <dbReference type="EMBL" id="GBG65447.1"/>
    </source>
</evidence>
<feature type="region of interest" description="Disordered" evidence="1">
    <location>
        <begin position="26"/>
        <end position="137"/>
    </location>
</feature>
<feature type="region of interest" description="Disordered" evidence="1">
    <location>
        <begin position="1738"/>
        <end position="1779"/>
    </location>
</feature>
<feature type="region of interest" description="Disordered" evidence="1">
    <location>
        <begin position="1327"/>
        <end position="1346"/>
    </location>
</feature>
<name>A0A388K5X4_CHABU</name>
<dbReference type="Proteomes" id="UP000265515">
    <property type="component" value="Unassembled WGS sequence"/>
</dbReference>
<feature type="region of interest" description="Disordered" evidence="1">
    <location>
        <begin position="1810"/>
        <end position="1830"/>
    </location>
</feature>
<dbReference type="Gramene" id="GBG65447">
    <property type="protein sequence ID" value="GBG65447"/>
    <property type="gene ID" value="CBR_g51042"/>
</dbReference>
<feature type="compositionally biased region" description="Low complexity" evidence="1">
    <location>
        <begin position="336"/>
        <end position="355"/>
    </location>
</feature>
<feature type="region of interest" description="Disordered" evidence="1">
    <location>
        <begin position="901"/>
        <end position="942"/>
    </location>
</feature>
<proteinExistence type="predicted"/>
<feature type="region of interest" description="Disordered" evidence="1">
    <location>
        <begin position="1153"/>
        <end position="1181"/>
    </location>
</feature>
<feature type="compositionally biased region" description="Basic and acidic residues" evidence="1">
    <location>
        <begin position="1466"/>
        <end position="1496"/>
    </location>
</feature>
<reference evidence="2 3" key="1">
    <citation type="journal article" date="2018" name="Cell">
        <title>The Chara Genome: Secondary Complexity and Implications for Plant Terrestrialization.</title>
        <authorList>
            <person name="Nishiyama T."/>
            <person name="Sakayama H."/>
            <person name="Vries J.D."/>
            <person name="Buschmann H."/>
            <person name="Saint-Marcoux D."/>
            <person name="Ullrich K.K."/>
            <person name="Haas F.B."/>
            <person name="Vanderstraeten L."/>
            <person name="Becker D."/>
            <person name="Lang D."/>
            <person name="Vosolsobe S."/>
            <person name="Rombauts S."/>
            <person name="Wilhelmsson P.K.I."/>
            <person name="Janitza P."/>
            <person name="Kern R."/>
            <person name="Heyl A."/>
            <person name="Rumpler F."/>
            <person name="Villalobos L.I.A.C."/>
            <person name="Clay J.M."/>
            <person name="Skokan R."/>
            <person name="Toyoda A."/>
            <person name="Suzuki Y."/>
            <person name="Kagoshima H."/>
            <person name="Schijlen E."/>
            <person name="Tajeshwar N."/>
            <person name="Catarino B."/>
            <person name="Hetherington A.J."/>
            <person name="Saltykova A."/>
            <person name="Bonnot C."/>
            <person name="Breuninger H."/>
            <person name="Symeonidi A."/>
            <person name="Radhakrishnan G.V."/>
            <person name="Van Nieuwerburgh F."/>
            <person name="Deforce D."/>
            <person name="Chang C."/>
            <person name="Karol K.G."/>
            <person name="Hedrich R."/>
            <person name="Ulvskov P."/>
            <person name="Glockner G."/>
            <person name="Delwiche C.F."/>
            <person name="Petrasek J."/>
            <person name="Van de Peer Y."/>
            <person name="Friml J."/>
            <person name="Beilby M."/>
            <person name="Dolan L."/>
            <person name="Kohara Y."/>
            <person name="Sugano S."/>
            <person name="Fujiyama A."/>
            <person name="Delaux P.-M."/>
            <person name="Quint M."/>
            <person name="TheiBen G."/>
            <person name="Hagemann M."/>
            <person name="Harholt J."/>
            <person name="Dunand C."/>
            <person name="Zachgo S."/>
            <person name="Langdale J."/>
            <person name="Maumus F."/>
            <person name="Straeten D.V.D."/>
            <person name="Gould S.B."/>
            <person name="Rensing S.A."/>
        </authorList>
    </citation>
    <scope>NUCLEOTIDE SEQUENCE [LARGE SCALE GENOMIC DNA]</scope>
    <source>
        <strain evidence="2 3">S276</strain>
    </source>
</reference>
<feature type="compositionally biased region" description="Basic residues" evidence="1">
    <location>
        <begin position="464"/>
        <end position="477"/>
    </location>
</feature>
<feature type="compositionally biased region" description="Gly residues" evidence="1">
    <location>
        <begin position="1391"/>
        <end position="1401"/>
    </location>
</feature>
<feature type="region of interest" description="Disordered" evidence="1">
    <location>
        <begin position="1360"/>
        <end position="1440"/>
    </location>
</feature>
<feature type="compositionally biased region" description="Basic and acidic residues" evidence="1">
    <location>
        <begin position="901"/>
        <end position="915"/>
    </location>
</feature>
<feature type="region of interest" description="Disordered" evidence="1">
    <location>
        <begin position="829"/>
        <end position="857"/>
    </location>
</feature>
<evidence type="ECO:0000313" key="3">
    <source>
        <dbReference type="Proteomes" id="UP000265515"/>
    </source>
</evidence>
<keyword evidence="3" id="KW-1185">Reference proteome</keyword>
<gene>
    <name evidence="2" type="ORF">CBR_g51042</name>
</gene>
<feature type="compositionally biased region" description="Basic residues" evidence="1">
    <location>
        <begin position="671"/>
        <end position="682"/>
    </location>
</feature>
<feature type="region of interest" description="Disordered" evidence="1">
    <location>
        <begin position="435"/>
        <end position="538"/>
    </location>
</feature>
<feature type="region of interest" description="Disordered" evidence="1">
    <location>
        <begin position="1037"/>
        <end position="1102"/>
    </location>
</feature>
<feature type="compositionally biased region" description="Low complexity" evidence="1">
    <location>
        <begin position="379"/>
        <end position="389"/>
    </location>
</feature>
<feature type="region of interest" description="Disordered" evidence="1">
    <location>
        <begin position="335"/>
        <end position="355"/>
    </location>
</feature>
<feature type="compositionally biased region" description="Polar residues" evidence="1">
    <location>
        <begin position="97"/>
        <end position="111"/>
    </location>
</feature>
<feature type="region of interest" description="Disordered" evidence="1">
    <location>
        <begin position="1457"/>
        <end position="1534"/>
    </location>
</feature>
<accession>A0A388K5X4</accession>
<evidence type="ECO:0000256" key="1">
    <source>
        <dbReference type="SAM" id="MobiDB-lite"/>
    </source>
</evidence>
<feature type="region of interest" description="Disordered" evidence="1">
    <location>
        <begin position="256"/>
        <end position="314"/>
    </location>
</feature>
<feature type="compositionally biased region" description="Basic and acidic residues" evidence="1">
    <location>
        <begin position="1087"/>
        <end position="1099"/>
    </location>
</feature>
<feature type="compositionally biased region" description="Acidic residues" evidence="1">
    <location>
        <begin position="1423"/>
        <end position="1433"/>
    </location>
</feature>
<dbReference type="EMBL" id="BFEA01000062">
    <property type="protein sequence ID" value="GBG65447.1"/>
    <property type="molecule type" value="Genomic_DNA"/>
</dbReference>
<feature type="compositionally biased region" description="Basic and acidic residues" evidence="1">
    <location>
        <begin position="1053"/>
        <end position="1063"/>
    </location>
</feature>